<sequence length="163" mass="18026">MSSMDDQLSQLQRFLDIMHNELPQAAQSVSDPEIRGHIEDLASRVSDAKSSLVSQYKQTMSDLDSTLNQTKQSAEETIKRAQAARKKAAEESKKASKEEAAASKKVASVKGTPEKDAKLGSRLRKDVLHRYALQPAAEGTLKPHVPVATTSDWEDWFQSSWDG</sequence>
<organism evidence="2 3">
    <name type="scientific">Kolteria novifilia</name>
    <dbReference type="NCBI Taxonomy" id="2527975"/>
    <lineage>
        <taxon>Bacteria</taxon>
        <taxon>Pseudomonadati</taxon>
        <taxon>Planctomycetota</taxon>
        <taxon>Planctomycetia</taxon>
        <taxon>Kolteriales</taxon>
        <taxon>Kolteriaceae</taxon>
        <taxon>Kolteria</taxon>
    </lineage>
</organism>
<dbReference type="RefSeq" id="WP_145259142.1">
    <property type="nucleotide sequence ID" value="NZ_CP036279.1"/>
</dbReference>
<dbReference type="Proteomes" id="UP000317093">
    <property type="component" value="Chromosome"/>
</dbReference>
<dbReference type="EMBL" id="CP036279">
    <property type="protein sequence ID" value="QDU62411.1"/>
    <property type="molecule type" value="Genomic_DNA"/>
</dbReference>
<proteinExistence type="predicted"/>
<dbReference type="KEGG" id="knv:Pan216_32780"/>
<feature type="compositionally biased region" description="Polar residues" evidence="1">
    <location>
        <begin position="62"/>
        <end position="72"/>
    </location>
</feature>
<reference evidence="2 3" key="1">
    <citation type="submission" date="2019-02" db="EMBL/GenBank/DDBJ databases">
        <title>Deep-cultivation of Planctomycetes and their phenomic and genomic characterization uncovers novel biology.</title>
        <authorList>
            <person name="Wiegand S."/>
            <person name="Jogler M."/>
            <person name="Boedeker C."/>
            <person name="Pinto D."/>
            <person name="Vollmers J."/>
            <person name="Rivas-Marin E."/>
            <person name="Kohn T."/>
            <person name="Peeters S.H."/>
            <person name="Heuer A."/>
            <person name="Rast P."/>
            <person name="Oberbeckmann S."/>
            <person name="Bunk B."/>
            <person name="Jeske O."/>
            <person name="Meyerdierks A."/>
            <person name="Storesund J.E."/>
            <person name="Kallscheuer N."/>
            <person name="Luecker S."/>
            <person name="Lage O.M."/>
            <person name="Pohl T."/>
            <person name="Merkel B.J."/>
            <person name="Hornburger P."/>
            <person name="Mueller R.-W."/>
            <person name="Bruemmer F."/>
            <person name="Labrenz M."/>
            <person name="Spormann A.M."/>
            <person name="Op den Camp H."/>
            <person name="Overmann J."/>
            <person name="Amann R."/>
            <person name="Jetten M.S.M."/>
            <person name="Mascher T."/>
            <person name="Medema M.H."/>
            <person name="Devos D.P."/>
            <person name="Kaster A.-K."/>
            <person name="Ovreas L."/>
            <person name="Rohde M."/>
            <person name="Galperin M.Y."/>
            <person name="Jogler C."/>
        </authorList>
    </citation>
    <scope>NUCLEOTIDE SEQUENCE [LARGE SCALE GENOMIC DNA]</scope>
    <source>
        <strain evidence="2 3">Pan216</strain>
    </source>
</reference>
<accession>A0A518B609</accession>
<dbReference type="AlphaFoldDB" id="A0A518B609"/>
<feature type="compositionally biased region" description="Basic and acidic residues" evidence="1">
    <location>
        <begin position="87"/>
        <end position="102"/>
    </location>
</feature>
<evidence type="ECO:0000313" key="3">
    <source>
        <dbReference type="Proteomes" id="UP000317093"/>
    </source>
</evidence>
<name>A0A518B609_9BACT</name>
<feature type="compositionally biased region" description="Basic and acidic residues" evidence="1">
    <location>
        <begin position="112"/>
        <end position="121"/>
    </location>
</feature>
<gene>
    <name evidence="2" type="ORF">Pan216_32780</name>
</gene>
<evidence type="ECO:0000313" key="2">
    <source>
        <dbReference type="EMBL" id="QDU62411.1"/>
    </source>
</evidence>
<feature type="region of interest" description="Disordered" evidence="1">
    <location>
        <begin position="62"/>
        <end position="121"/>
    </location>
</feature>
<protein>
    <submittedName>
        <fullName evidence="2">Uncharacterized protein</fullName>
    </submittedName>
</protein>
<evidence type="ECO:0000256" key="1">
    <source>
        <dbReference type="SAM" id="MobiDB-lite"/>
    </source>
</evidence>
<keyword evidence="3" id="KW-1185">Reference proteome</keyword>